<organism evidence="4 5">
    <name type="scientific">Kwoniella newhampshirensis</name>
    <dbReference type="NCBI Taxonomy" id="1651941"/>
    <lineage>
        <taxon>Eukaryota</taxon>
        <taxon>Fungi</taxon>
        <taxon>Dikarya</taxon>
        <taxon>Basidiomycota</taxon>
        <taxon>Agaricomycotina</taxon>
        <taxon>Tremellomycetes</taxon>
        <taxon>Tremellales</taxon>
        <taxon>Cryptococcaceae</taxon>
        <taxon>Kwoniella</taxon>
    </lineage>
</organism>
<dbReference type="KEGG" id="kne:92178359"/>
<reference evidence="4 5" key="1">
    <citation type="journal article" date="2024" name="bioRxiv">
        <title>Comparative genomics of Cryptococcus and Kwoniella reveals pathogenesis evolution and contrasting karyotype dynamics via intercentromeric recombination or chromosome fusion.</title>
        <authorList>
            <person name="Coelho M.A."/>
            <person name="David-Palma M."/>
            <person name="Shea T."/>
            <person name="Bowers K."/>
            <person name="McGinley-Smith S."/>
            <person name="Mohammad A.W."/>
            <person name="Gnirke A."/>
            <person name="Yurkov A.M."/>
            <person name="Nowrousian M."/>
            <person name="Sun S."/>
            <person name="Cuomo C.A."/>
            <person name="Heitman J."/>
        </authorList>
    </citation>
    <scope>NUCLEOTIDE SEQUENCE [LARGE SCALE GENOMIC DNA]</scope>
    <source>
        <strain evidence="4 5">CBS 13917</strain>
    </source>
</reference>
<feature type="transmembrane region" description="Helical" evidence="2">
    <location>
        <begin position="496"/>
        <end position="521"/>
    </location>
</feature>
<feature type="transmembrane region" description="Helical" evidence="2">
    <location>
        <begin position="458"/>
        <end position="484"/>
    </location>
</feature>
<evidence type="ECO:0000313" key="5">
    <source>
        <dbReference type="Proteomes" id="UP001388673"/>
    </source>
</evidence>
<comment type="caution">
    <text evidence="4">The sequence shown here is derived from an EMBL/GenBank/DDBJ whole genome shotgun (WGS) entry which is preliminary data.</text>
</comment>
<keyword evidence="5" id="KW-1185">Reference proteome</keyword>
<feature type="transmembrane region" description="Helical" evidence="2">
    <location>
        <begin position="376"/>
        <end position="398"/>
    </location>
</feature>
<dbReference type="Proteomes" id="UP001388673">
    <property type="component" value="Unassembled WGS sequence"/>
</dbReference>
<feature type="transmembrane region" description="Helical" evidence="2">
    <location>
        <begin position="533"/>
        <end position="552"/>
    </location>
</feature>
<keyword evidence="2" id="KW-1133">Transmembrane helix</keyword>
<feature type="signal peptide" evidence="3">
    <location>
        <begin position="1"/>
        <end position="26"/>
    </location>
</feature>
<feature type="transmembrane region" description="Helical" evidence="2">
    <location>
        <begin position="434"/>
        <end position="452"/>
    </location>
</feature>
<gene>
    <name evidence="4" type="ORF">IAR55_001100</name>
</gene>
<dbReference type="RefSeq" id="XP_066805430.1">
    <property type="nucleotide sequence ID" value="XM_066944229.1"/>
</dbReference>
<feature type="compositionally biased region" description="Basic and acidic residues" evidence="1">
    <location>
        <begin position="580"/>
        <end position="591"/>
    </location>
</feature>
<feature type="transmembrane region" description="Helical" evidence="2">
    <location>
        <begin position="337"/>
        <end position="355"/>
    </location>
</feature>
<feature type="chain" id="PRO_5043441217" description="Integral membrane protein" evidence="3">
    <location>
        <begin position="27"/>
        <end position="670"/>
    </location>
</feature>
<evidence type="ECO:0000313" key="4">
    <source>
        <dbReference type="EMBL" id="KAK8865951.1"/>
    </source>
</evidence>
<dbReference type="GeneID" id="92178359"/>
<evidence type="ECO:0008006" key="6">
    <source>
        <dbReference type="Google" id="ProtNLM"/>
    </source>
</evidence>
<feature type="region of interest" description="Disordered" evidence="1">
    <location>
        <begin position="567"/>
        <end position="670"/>
    </location>
</feature>
<evidence type="ECO:0000256" key="2">
    <source>
        <dbReference type="SAM" id="Phobius"/>
    </source>
</evidence>
<feature type="compositionally biased region" description="Polar residues" evidence="1">
    <location>
        <begin position="620"/>
        <end position="634"/>
    </location>
</feature>
<name>A0AAW0Z4M7_9TREE</name>
<dbReference type="AlphaFoldDB" id="A0AAW0Z4M7"/>
<proteinExistence type="predicted"/>
<keyword evidence="3" id="KW-0732">Signal</keyword>
<protein>
    <recommendedName>
        <fullName evidence="6">Integral membrane protein</fullName>
    </recommendedName>
</protein>
<accession>A0AAW0Z4M7</accession>
<evidence type="ECO:0000256" key="1">
    <source>
        <dbReference type="SAM" id="MobiDB-lite"/>
    </source>
</evidence>
<sequence length="670" mass="74675">MPSSHLIVSRLLSLLLFASISSLALSEYEALSVLKDFADSFLAPNNARIAHSINSTLFAPDVKGTADVSTNFDGRELSTEYLFGLFVNTAADPTDPSIFGTPIAYNVTALVVEHQTISTSIKFEFHYPVLNQTFPIQIDAFLLINDQKQIQQYDASFRRWAWATDVIIPQLIPHMAARVSLPSTANDSTVLREYFTQKICHAAMNYCNGTNEQYDLYEHCADFLNGREVGQSYRMGEDNLACRQLHVPMVPLRPSVHCPHIGPSGGDMCIPRDYDQVVLASHFPVGWVAPKYVTPENVDEVLHIEAVNGQPLNPLLEVALSDGDAHSWDPTLYPTALLGYLLFFYVVSHVLQFIYNTRSHVFCSLSLEHQRNVVIYTMNITFTFIALALELVATPAFAGRYALWEVQCLRTGGVVVSGLYVFELVYRLKTRIPLIIHHFLTIFAISFTVSVFEYTQSMTYLISAVVWLFQATTEQLTFVALIGYRLDWDGRVVGRMLKIAAIQTFVFKSASAIGLIVYWGLHQDYTYRSVDKAWTAMVFIIAMGLLLTQIWGSWATYTLGRRVTGTPSLLPRSESSQDSPESKSGHKRSDSEVSQGHVPVANGGGDGYTEVTMEEIDRTAVSTLPRQVTLPNVTSEEEPIRRQSSNISARRVPLPQSPEPPSANTSNIGT</sequence>
<keyword evidence="2" id="KW-0472">Membrane</keyword>
<dbReference type="EMBL" id="JBCAWK010000002">
    <property type="protein sequence ID" value="KAK8865951.1"/>
    <property type="molecule type" value="Genomic_DNA"/>
</dbReference>
<keyword evidence="2" id="KW-0812">Transmembrane</keyword>
<evidence type="ECO:0000256" key="3">
    <source>
        <dbReference type="SAM" id="SignalP"/>
    </source>
</evidence>